<reference evidence="8" key="1">
    <citation type="submission" date="2020-05" db="EMBL/GenBank/DDBJ databases">
        <authorList>
            <person name="Chiriac C."/>
            <person name="Salcher M."/>
            <person name="Ghai R."/>
            <person name="Kavagutti S V."/>
        </authorList>
    </citation>
    <scope>NUCLEOTIDE SEQUENCE</scope>
</reference>
<evidence type="ECO:0000313" key="8">
    <source>
        <dbReference type="EMBL" id="CAB4693337.1"/>
    </source>
</evidence>
<dbReference type="InterPro" id="IPR039121">
    <property type="entry name" value="NUDT19"/>
</dbReference>
<dbReference type="PANTHER" id="PTHR12318:SF0">
    <property type="entry name" value="ACYL-COENZYME A DIPHOSPHATASE NUDT19"/>
    <property type="match status" value="1"/>
</dbReference>
<dbReference type="SUPFAM" id="SSF55811">
    <property type="entry name" value="Nudix"/>
    <property type="match status" value="1"/>
</dbReference>
<dbReference type="InterPro" id="IPR000086">
    <property type="entry name" value="NUDIX_hydrolase_dom"/>
</dbReference>
<dbReference type="CDD" id="cd18870">
    <property type="entry name" value="NUDIX_AcylCoAdiphos_Nudt19"/>
    <property type="match status" value="1"/>
</dbReference>
<protein>
    <submittedName>
        <fullName evidence="8">Unannotated protein</fullName>
    </submittedName>
</protein>
<comment type="cofactor">
    <cofactor evidence="1">
        <name>Mn(2+)</name>
        <dbReference type="ChEBI" id="CHEBI:29035"/>
    </cofactor>
</comment>
<dbReference type="PANTHER" id="PTHR12318">
    <property type="entry name" value="TESTOSTERONE-REGULATED PROTEIN RP2"/>
    <property type="match status" value="1"/>
</dbReference>
<evidence type="ECO:0000256" key="5">
    <source>
        <dbReference type="ARBA" id="ARBA00022842"/>
    </source>
</evidence>
<keyword evidence="5" id="KW-0460">Magnesium</keyword>
<name>A0A6J6P3S3_9ZZZZ</name>
<dbReference type="PROSITE" id="PS51462">
    <property type="entry name" value="NUDIX"/>
    <property type="match status" value="1"/>
</dbReference>
<evidence type="ECO:0000259" key="7">
    <source>
        <dbReference type="PROSITE" id="PS51462"/>
    </source>
</evidence>
<dbReference type="GO" id="GO:0016818">
    <property type="term" value="F:hydrolase activity, acting on acid anhydrides, in phosphorus-containing anhydrides"/>
    <property type="evidence" value="ECO:0007669"/>
    <property type="project" value="InterPro"/>
</dbReference>
<keyword evidence="4" id="KW-0378">Hydrolase</keyword>
<dbReference type="EMBL" id="CAEZXM010000145">
    <property type="protein sequence ID" value="CAB4693337.1"/>
    <property type="molecule type" value="Genomic_DNA"/>
</dbReference>
<gene>
    <name evidence="8" type="ORF">UFOPK2366_00879</name>
</gene>
<evidence type="ECO:0000256" key="2">
    <source>
        <dbReference type="ARBA" id="ARBA00001946"/>
    </source>
</evidence>
<accession>A0A6J6P3S3</accession>
<keyword evidence="6" id="KW-0464">Manganese</keyword>
<proteinExistence type="predicted"/>
<sequence length="276" mass="30463">MSNVVDRSLVPIRPAATVMLVRDTAEQDGIEVFMLRRTLQAAFAGGMYVFPGGRLDDVDHGPAMEAMCDDLSDLQASELLQIEQGGLAYWVAAIRECFEEAGVLLARSAHTGHEIRFDEADVIDRFSAARHLVHDGHLDLIELCQREGLRLMTDAIFYTAHWVTPMGETRRFDTRFFLARAPHAQEPLHDDSETIASLWVRPTVALELERAGELMMLPPTIACLKFLEPHAQADHALAAAAAVGVPPRILPKVRSNEPGRPIQVVLPGEAGYDDLP</sequence>
<evidence type="ECO:0000256" key="4">
    <source>
        <dbReference type="ARBA" id="ARBA00022801"/>
    </source>
</evidence>
<feature type="domain" description="Nudix hydrolase" evidence="7">
    <location>
        <begin position="11"/>
        <end position="222"/>
    </location>
</feature>
<dbReference type="Gene3D" id="3.90.79.10">
    <property type="entry name" value="Nucleoside Triphosphate Pyrophosphohydrolase"/>
    <property type="match status" value="1"/>
</dbReference>
<evidence type="ECO:0000256" key="6">
    <source>
        <dbReference type="ARBA" id="ARBA00023211"/>
    </source>
</evidence>
<evidence type="ECO:0000256" key="1">
    <source>
        <dbReference type="ARBA" id="ARBA00001936"/>
    </source>
</evidence>
<organism evidence="8">
    <name type="scientific">freshwater metagenome</name>
    <dbReference type="NCBI Taxonomy" id="449393"/>
    <lineage>
        <taxon>unclassified sequences</taxon>
        <taxon>metagenomes</taxon>
        <taxon>ecological metagenomes</taxon>
    </lineage>
</organism>
<comment type="cofactor">
    <cofactor evidence="2">
        <name>Mg(2+)</name>
        <dbReference type="ChEBI" id="CHEBI:18420"/>
    </cofactor>
</comment>
<keyword evidence="3" id="KW-0479">Metal-binding</keyword>
<dbReference type="InterPro" id="IPR015797">
    <property type="entry name" value="NUDIX_hydrolase-like_dom_sf"/>
</dbReference>
<dbReference type="GO" id="GO:0046872">
    <property type="term" value="F:metal ion binding"/>
    <property type="evidence" value="ECO:0007669"/>
    <property type="project" value="UniProtKB-KW"/>
</dbReference>
<dbReference type="AlphaFoldDB" id="A0A6J6P3S3"/>
<evidence type="ECO:0000256" key="3">
    <source>
        <dbReference type="ARBA" id="ARBA00022723"/>
    </source>
</evidence>